<evidence type="ECO:0000313" key="8">
    <source>
        <dbReference type="Proteomes" id="UP001221898"/>
    </source>
</evidence>
<dbReference type="Pfam" id="PF00038">
    <property type="entry name" value="Filament"/>
    <property type="match status" value="1"/>
</dbReference>
<dbReference type="GO" id="GO:0051664">
    <property type="term" value="P:nuclear pore localization"/>
    <property type="evidence" value="ECO:0007669"/>
    <property type="project" value="TreeGrafter"/>
</dbReference>
<evidence type="ECO:0000259" key="6">
    <source>
        <dbReference type="PROSITE" id="PS51842"/>
    </source>
</evidence>
<evidence type="ECO:0000256" key="2">
    <source>
        <dbReference type="ARBA" id="ARBA00023054"/>
    </source>
</evidence>
<organism evidence="7 8">
    <name type="scientific">Aldrovandia affinis</name>
    <dbReference type="NCBI Taxonomy" id="143900"/>
    <lineage>
        <taxon>Eukaryota</taxon>
        <taxon>Metazoa</taxon>
        <taxon>Chordata</taxon>
        <taxon>Craniata</taxon>
        <taxon>Vertebrata</taxon>
        <taxon>Euteleostomi</taxon>
        <taxon>Actinopterygii</taxon>
        <taxon>Neopterygii</taxon>
        <taxon>Teleostei</taxon>
        <taxon>Notacanthiformes</taxon>
        <taxon>Halosauridae</taxon>
        <taxon>Aldrovandia</taxon>
    </lineage>
</organism>
<protein>
    <recommendedName>
        <fullName evidence="9">Lamin</fullName>
    </recommendedName>
</protein>
<dbReference type="InterPro" id="IPR036415">
    <property type="entry name" value="Lamin_tail_dom_sf"/>
</dbReference>
<dbReference type="GO" id="GO:0005882">
    <property type="term" value="C:intermediate filament"/>
    <property type="evidence" value="ECO:0007669"/>
    <property type="project" value="UniProtKB-KW"/>
</dbReference>
<dbReference type="GO" id="GO:0005652">
    <property type="term" value="C:nuclear lamina"/>
    <property type="evidence" value="ECO:0007669"/>
    <property type="project" value="TreeGrafter"/>
</dbReference>
<evidence type="ECO:0000259" key="5">
    <source>
        <dbReference type="PROSITE" id="PS51841"/>
    </source>
</evidence>
<accession>A0AAD7S9M9</accession>
<sequence length="606" mass="68440">METPARKQATSSGAKSISPTRITRLREKEDLSDLNNRLAVYIDMVRSLELEKDTLERRLTESKTEAGCQQSTMKAVYETELADARKTLDSVAKERAWLQLELSKVREEYKDLKARNTKKEKELEGALPRLKDLEALLNSKDACLTTALGEKRNLEVELRDLKTQLAKLEGSLVDAKGQLQEEMLRRVDAENRIQTLREELDFQKSIHSEELREEKRQHESYVEESESRRSESRRKQELSEELMELRVQHDKQLSMYKNDIEKTYSNKLENMHQSADRNKQLLGAANEELQESHMRYENLSYQLSQLQKQLAAQEAKVHELEAALFQTRDTMRLRIEAKDTEMNKMMQHMQQELDQNQELLGDKLGLDMEICNYGKLLGGEEKRLNLTPRLNLTSSPSQKGHCDLHISETSSVAGGTVSRTQIMQKASASGRVTVDEVDLEGKYVRLSNKADQDQPMGLWQLKRQAGSQTPIVYKFTPKFILKAGQGVTGAHTPPSNLVWKSQTSWGSFDPFQTILLNANGEEMAMRKATHSTSADGEHHLRSSTMVCGSCGSEKPDGGSGVSSAPISRSFRSSGGGLPRGLVCPSFVMGNNMPRQSGPRTKICAFM</sequence>
<evidence type="ECO:0000256" key="3">
    <source>
        <dbReference type="SAM" id="Coils"/>
    </source>
</evidence>
<dbReference type="PANTHER" id="PTHR45721:SF5">
    <property type="entry name" value="PRELAMIN-A_C"/>
    <property type="match status" value="1"/>
</dbReference>
<reference evidence="7" key="1">
    <citation type="journal article" date="2023" name="Science">
        <title>Genome structures resolve the early diversification of teleost fishes.</title>
        <authorList>
            <person name="Parey E."/>
            <person name="Louis A."/>
            <person name="Montfort J."/>
            <person name="Bouchez O."/>
            <person name="Roques C."/>
            <person name="Iampietro C."/>
            <person name="Lluch J."/>
            <person name="Castinel A."/>
            <person name="Donnadieu C."/>
            <person name="Desvignes T."/>
            <person name="Floi Bucao C."/>
            <person name="Jouanno E."/>
            <person name="Wen M."/>
            <person name="Mejri S."/>
            <person name="Dirks R."/>
            <person name="Jansen H."/>
            <person name="Henkel C."/>
            <person name="Chen W.J."/>
            <person name="Zahm M."/>
            <person name="Cabau C."/>
            <person name="Klopp C."/>
            <person name="Thompson A.W."/>
            <person name="Robinson-Rechavi M."/>
            <person name="Braasch I."/>
            <person name="Lecointre G."/>
            <person name="Bobe J."/>
            <person name="Postlethwait J.H."/>
            <person name="Berthelot C."/>
            <person name="Roest Crollius H."/>
            <person name="Guiguen Y."/>
        </authorList>
    </citation>
    <scope>NUCLEOTIDE SEQUENCE</scope>
    <source>
        <strain evidence="7">NC1722</strain>
    </source>
</reference>
<evidence type="ECO:0000256" key="4">
    <source>
        <dbReference type="SAM" id="MobiDB-lite"/>
    </source>
</evidence>
<feature type="region of interest" description="Disordered" evidence="4">
    <location>
        <begin position="550"/>
        <end position="574"/>
    </location>
</feature>
<dbReference type="Gene3D" id="1.20.5.170">
    <property type="match status" value="1"/>
</dbReference>
<feature type="domain" description="LTD" evidence="5">
    <location>
        <begin position="420"/>
        <end position="530"/>
    </location>
</feature>
<dbReference type="Pfam" id="PF00932">
    <property type="entry name" value="LTD"/>
    <property type="match status" value="1"/>
</dbReference>
<gene>
    <name evidence="7" type="ORF">AAFF_G00426630</name>
</gene>
<dbReference type="GO" id="GO:0005200">
    <property type="term" value="F:structural constituent of cytoskeleton"/>
    <property type="evidence" value="ECO:0007669"/>
    <property type="project" value="TreeGrafter"/>
</dbReference>
<dbReference type="SMART" id="SM01391">
    <property type="entry name" value="Filament"/>
    <property type="match status" value="1"/>
</dbReference>
<dbReference type="PANTHER" id="PTHR45721">
    <property type="entry name" value="LAMIN DM0-RELATED"/>
    <property type="match status" value="1"/>
</dbReference>
<evidence type="ECO:0000256" key="1">
    <source>
        <dbReference type="ARBA" id="ARBA00022754"/>
    </source>
</evidence>
<feature type="region of interest" description="Disordered" evidence="4">
    <location>
        <begin position="211"/>
        <end position="236"/>
    </location>
</feature>
<feature type="coiled-coil region" evidence="3">
    <location>
        <begin position="289"/>
        <end position="323"/>
    </location>
</feature>
<feature type="domain" description="IF rod" evidence="6">
    <location>
        <begin position="27"/>
        <end position="384"/>
    </location>
</feature>
<evidence type="ECO:0000313" key="7">
    <source>
        <dbReference type="EMBL" id="KAJ8398408.1"/>
    </source>
</evidence>
<keyword evidence="2 3" id="KW-0175">Coiled coil</keyword>
<dbReference type="InterPro" id="IPR001322">
    <property type="entry name" value="Lamin_tail_dom"/>
</dbReference>
<comment type="caution">
    <text evidence="7">The sequence shown here is derived from an EMBL/GenBank/DDBJ whole genome shotgun (WGS) entry which is preliminary data.</text>
</comment>
<keyword evidence="1" id="KW-0403">Intermediate filament</keyword>
<dbReference type="GO" id="GO:0007097">
    <property type="term" value="P:nuclear migration"/>
    <property type="evidence" value="ECO:0007669"/>
    <property type="project" value="TreeGrafter"/>
</dbReference>
<dbReference type="PROSITE" id="PS51841">
    <property type="entry name" value="LTD"/>
    <property type="match status" value="1"/>
</dbReference>
<evidence type="ECO:0008006" key="9">
    <source>
        <dbReference type="Google" id="ProtNLM"/>
    </source>
</evidence>
<keyword evidence="8" id="KW-1185">Reference proteome</keyword>
<dbReference type="PROSITE" id="PS51842">
    <property type="entry name" value="IF_ROD_2"/>
    <property type="match status" value="1"/>
</dbReference>
<dbReference type="GO" id="GO:0090435">
    <property type="term" value="P:protein localization to nuclear envelope"/>
    <property type="evidence" value="ECO:0007669"/>
    <property type="project" value="TreeGrafter"/>
</dbReference>
<dbReference type="GO" id="GO:0031507">
    <property type="term" value="P:heterochromatin formation"/>
    <property type="evidence" value="ECO:0007669"/>
    <property type="project" value="TreeGrafter"/>
</dbReference>
<dbReference type="Gene3D" id="1.20.5.1160">
    <property type="entry name" value="Vasodilator-stimulated phosphoprotein"/>
    <property type="match status" value="2"/>
</dbReference>
<dbReference type="Gene3D" id="2.60.40.1260">
    <property type="entry name" value="Lamin Tail domain"/>
    <property type="match status" value="1"/>
</dbReference>
<dbReference type="InterPro" id="IPR039008">
    <property type="entry name" value="IF_rod_dom"/>
</dbReference>
<feature type="compositionally biased region" description="Low complexity" evidence="4">
    <location>
        <begin position="562"/>
        <end position="572"/>
    </location>
</feature>
<name>A0AAD7S9M9_9TELE</name>
<dbReference type="GO" id="GO:0006998">
    <property type="term" value="P:nuclear envelope organization"/>
    <property type="evidence" value="ECO:0007669"/>
    <property type="project" value="TreeGrafter"/>
</dbReference>
<dbReference type="SUPFAM" id="SSF64593">
    <property type="entry name" value="Intermediate filament protein, coiled coil region"/>
    <property type="match status" value="2"/>
</dbReference>
<dbReference type="AlphaFoldDB" id="A0AAD7S9M9"/>
<dbReference type="Proteomes" id="UP001221898">
    <property type="component" value="Unassembled WGS sequence"/>
</dbReference>
<dbReference type="SUPFAM" id="SSF74853">
    <property type="entry name" value="Lamin A/C globular tail domain"/>
    <property type="match status" value="1"/>
</dbReference>
<proteinExistence type="predicted"/>
<dbReference type="EMBL" id="JAINUG010000090">
    <property type="protein sequence ID" value="KAJ8398408.1"/>
    <property type="molecule type" value="Genomic_DNA"/>
</dbReference>